<dbReference type="RefSeq" id="WP_078812851.1">
    <property type="nucleotide sequence ID" value="NZ_FUYE01000004.1"/>
</dbReference>
<evidence type="ECO:0000256" key="7">
    <source>
        <dbReference type="SAM" id="MobiDB-lite"/>
    </source>
</evidence>
<evidence type="ECO:0000256" key="3">
    <source>
        <dbReference type="ARBA" id="ARBA00022603"/>
    </source>
</evidence>
<comment type="catalytic activity">
    <reaction evidence="6">
        <text>cytidine(1402) in 16S rRNA + S-adenosyl-L-methionine = 2'-O-methylcytidine(1402) in 16S rRNA + S-adenosyl-L-homocysteine + H(+)</text>
        <dbReference type="Rhea" id="RHEA:42924"/>
        <dbReference type="Rhea" id="RHEA-COMP:10285"/>
        <dbReference type="Rhea" id="RHEA-COMP:10286"/>
        <dbReference type="ChEBI" id="CHEBI:15378"/>
        <dbReference type="ChEBI" id="CHEBI:57856"/>
        <dbReference type="ChEBI" id="CHEBI:59789"/>
        <dbReference type="ChEBI" id="CHEBI:74495"/>
        <dbReference type="ChEBI" id="CHEBI:82748"/>
        <dbReference type="EC" id="2.1.1.198"/>
    </reaction>
</comment>
<dbReference type="FunFam" id="3.40.1010.10:FF:000007">
    <property type="entry name" value="Ribosomal RNA small subunit methyltransferase I"/>
    <property type="match status" value="1"/>
</dbReference>
<dbReference type="STRING" id="48467.SAMN02745166_01667"/>
<dbReference type="InterPro" id="IPR014777">
    <property type="entry name" value="4pyrrole_Mease_sub1"/>
</dbReference>
<dbReference type="OrthoDB" id="9809084at2"/>
<dbReference type="GO" id="GO:0005737">
    <property type="term" value="C:cytoplasm"/>
    <property type="evidence" value="ECO:0007669"/>
    <property type="project" value="UniProtKB-SubCell"/>
</dbReference>
<dbReference type="SUPFAM" id="SSF53790">
    <property type="entry name" value="Tetrapyrrole methylase"/>
    <property type="match status" value="1"/>
</dbReference>
<name>A0A1T4XKU7_9BACT</name>
<proteinExistence type="inferred from homology"/>
<dbReference type="Gene3D" id="3.40.1010.10">
    <property type="entry name" value="Cobalt-precorrin-4 Transmethylase, Domain 1"/>
    <property type="match status" value="1"/>
</dbReference>
<dbReference type="PIRSF" id="PIRSF005917">
    <property type="entry name" value="MTase_YraL"/>
    <property type="match status" value="1"/>
</dbReference>
<dbReference type="NCBIfam" id="TIGR00096">
    <property type="entry name" value="16S rRNA (cytidine(1402)-2'-O)-methyltransferase"/>
    <property type="match status" value="1"/>
</dbReference>
<dbReference type="CDD" id="cd11648">
    <property type="entry name" value="RsmI"/>
    <property type="match status" value="1"/>
</dbReference>
<evidence type="ECO:0000256" key="5">
    <source>
        <dbReference type="ARBA" id="ARBA00022691"/>
    </source>
</evidence>
<sequence length="271" mass="29322">MAFEETASAPEDAIKSLASEAASEPQPEVDEASLEELPSSLQSALYLVGTPIGNLADITLRALHILKNVSAIACEDTRHSGRLLSHHGIRSKLISLNEHNEARRIPELIGLLQRGGSVALISDAGMPTVSDPGQRLVQSVVAAGLRVEGIPGPSAVLTALAASGLPTTPFYFGGFLPHKKGQRNTEIAAALQRECTSVYFESPYRLVDTLEMLANQAAEHRVVVARELTKKFEEFQRGPARNVLSHYQAKPPKGEITLVIAPRELPKWVTW</sequence>
<dbReference type="FunFam" id="3.30.950.10:FF:000002">
    <property type="entry name" value="Ribosomal RNA small subunit methyltransferase I"/>
    <property type="match status" value="1"/>
</dbReference>
<dbReference type="Pfam" id="PF00590">
    <property type="entry name" value="TP_methylase"/>
    <property type="match status" value="1"/>
</dbReference>
<dbReference type="InterPro" id="IPR000878">
    <property type="entry name" value="4pyrrol_Mease"/>
</dbReference>
<dbReference type="Proteomes" id="UP000190774">
    <property type="component" value="Unassembled WGS sequence"/>
</dbReference>
<keyword evidence="1 6" id="KW-0963">Cytoplasm</keyword>
<reference evidence="10" key="1">
    <citation type="submission" date="2017-02" db="EMBL/GenBank/DDBJ databases">
        <authorList>
            <person name="Varghese N."/>
            <person name="Submissions S."/>
        </authorList>
    </citation>
    <scope>NUCLEOTIDE SEQUENCE [LARGE SCALE GENOMIC DNA]</scope>
    <source>
        <strain evidence="10">ATCC 700200</strain>
    </source>
</reference>
<dbReference type="AlphaFoldDB" id="A0A1T4XKU7"/>
<dbReference type="EMBL" id="FUYE01000004">
    <property type="protein sequence ID" value="SKA90134.1"/>
    <property type="molecule type" value="Genomic_DNA"/>
</dbReference>
<gene>
    <name evidence="6" type="primary">rsmI</name>
    <name evidence="9" type="ORF">SAMN02745166_01667</name>
</gene>
<keyword evidence="4 6" id="KW-0808">Transferase</keyword>
<dbReference type="EC" id="2.1.1.198" evidence="6"/>
<keyword evidence="10" id="KW-1185">Reference proteome</keyword>
<dbReference type="HAMAP" id="MF_01877">
    <property type="entry name" value="16SrRNA_methyltr_I"/>
    <property type="match status" value="1"/>
</dbReference>
<dbReference type="PANTHER" id="PTHR46111:SF1">
    <property type="entry name" value="RIBOSOMAL RNA SMALL SUBUNIT METHYLTRANSFERASE I"/>
    <property type="match status" value="1"/>
</dbReference>
<evidence type="ECO:0000313" key="9">
    <source>
        <dbReference type="EMBL" id="SKA90134.1"/>
    </source>
</evidence>
<feature type="domain" description="Tetrapyrrole methylase" evidence="8">
    <location>
        <begin position="45"/>
        <end position="242"/>
    </location>
</feature>
<evidence type="ECO:0000259" key="8">
    <source>
        <dbReference type="Pfam" id="PF00590"/>
    </source>
</evidence>
<organism evidence="9 10">
    <name type="scientific">Prosthecobacter debontii</name>
    <dbReference type="NCBI Taxonomy" id="48467"/>
    <lineage>
        <taxon>Bacteria</taxon>
        <taxon>Pseudomonadati</taxon>
        <taxon>Verrucomicrobiota</taxon>
        <taxon>Verrucomicrobiia</taxon>
        <taxon>Verrucomicrobiales</taxon>
        <taxon>Verrucomicrobiaceae</taxon>
        <taxon>Prosthecobacter</taxon>
    </lineage>
</organism>
<protein>
    <recommendedName>
        <fullName evidence="6">Ribosomal RNA small subunit methyltransferase I</fullName>
        <ecNumber evidence="6">2.1.1.198</ecNumber>
    </recommendedName>
    <alternativeName>
        <fullName evidence="6">16S rRNA 2'-O-ribose C1402 methyltransferase</fullName>
    </alternativeName>
    <alternativeName>
        <fullName evidence="6">rRNA (cytidine-2'-O-)-methyltransferase RsmI</fullName>
    </alternativeName>
</protein>
<evidence type="ECO:0000313" key="10">
    <source>
        <dbReference type="Proteomes" id="UP000190774"/>
    </source>
</evidence>
<comment type="subcellular location">
    <subcellularLocation>
        <location evidence="6">Cytoplasm</location>
    </subcellularLocation>
</comment>
<evidence type="ECO:0000256" key="1">
    <source>
        <dbReference type="ARBA" id="ARBA00022490"/>
    </source>
</evidence>
<keyword evidence="2 6" id="KW-0698">rRNA processing</keyword>
<dbReference type="PROSITE" id="PS01296">
    <property type="entry name" value="RSMI"/>
    <property type="match status" value="1"/>
</dbReference>
<keyword evidence="5 6" id="KW-0949">S-adenosyl-L-methionine</keyword>
<comment type="function">
    <text evidence="6">Catalyzes the 2'-O-methylation of the ribose of cytidine 1402 (C1402) in 16S rRNA.</text>
</comment>
<evidence type="ECO:0000256" key="6">
    <source>
        <dbReference type="HAMAP-Rule" id="MF_01877"/>
    </source>
</evidence>
<comment type="similarity">
    <text evidence="6">Belongs to the methyltransferase superfamily. RsmI family.</text>
</comment>
<evidence type="ECO:0000256" key="2">
    <source>
        <dbReference type="ARBA" id="ARBA00022552"/>
    </source>
</evidence>
<dbReference type="InterPro" id="IPR035996">
    <property type="entry name" value="4pyrrol_Methylase_sf"/>
</dbReference>
<dbReference type="GO" id="GO:0070677">
    <property type="term" value="F:rRNA (cytosine-2'-O-)-methyltransferase activity"/>
    <property type="evidence" value="ECO:0007669"/>
    <property type="project" value="UniProtKB-UniRule"/>
</dbReference>
<dbReference type="InterPro" id="IPR018063">
    <property type="entry name" value="SAM_MeTrfase_RsmI_CS"/>
</dbReference>
<keyword evidence="3 6" id="KW-0489">Methyltransferase</keyword>
<dbReference type="PANTHER" id="PTHR46111">
    <property type="entry name" value="RIBOSOMAL RNA SMALL SUBUNIT METHYLTRANSFERASE I"/>
    <property type="match status" value="1"/>
</dbReference>
<feature type="region of interest" description="Disordered" evidence="7">
    <location>
        <begin position="1"/>
        <end position="35"/>
    </location>
</feature>
<dbReference type="Gene3D" id="3.30.950.10">
    <property type="entry name" value="Methyltransferase, Cobalt-precorrin-4 Transmethylase, Domain 2"/>
    <property type="match status" value="1"/>
</dbReference>
<dbReference type="InterPro" id="IPR014776">
    <property type="entry name" value="4pyrrole_Mease_sub2"/>
</dbReference>
<accession>A0A1T4XKU7</accession>
<evidence type="ECO:0000256" key="4">
    <source>
        <dbReference type="ARBA" id="ARBA00022679"/>
    </source>
</evidence>
<dbReference type="InterPro" id="IPR008189">
    <property type="entry name" value="rRNA_ssu_MeTfrase_I"/>
</dbReference>